<dbReference type="Gene3D" id="3.10.105.10">
    <property type="entry name" value="Dipeptide-binding Protein, Domain 3"/>
    <property type="match status" value="1"/>
</dbReference>
<dbReference type="Gene3D" id="3.40.190.10">
    <property type="entry name" value="Periplasmic binding protein-like II"/>
    <property type="match status" value="1"/>
</dbReference>
<evidence type="ECO:0000313" key="7">
    <source>
        <dbReference type="Proteomes" id="UP001215503"/>
    </source>
</evidence>
<dbReference type="InterPro" id="IPR030678">
    <property type="entry name" value="Peptide/Ni-bd"/>
</dbReference>
<evidence type="ECO:0000256" key="1">
    <source>
        <dbReference type="ARBA" id="ARBA00004418"/>
    </source>
</evidence>
<feature type="domain" description="Solute-binding protein family 5" evidence="5">
    <location>
        <begin position="116"/>
        <end position="469"/>
    </location>
</feature>
<dbReference type="CDD" id="cd08503">
    <property type="entry name" value="PBP2_NikA_DppA_OppA_like_17"/>
    <property type="match status" value="1"/>
</dbReference>
<sequence length="560" mass="62466">MSTNGQEKAVKRVHPLLSKMKEQLETGKCGRREFLRTAVLLGVSVPAAYSMAGKILGEDLMPQAAAQEPQRGGTLRVGMAVMEVGDPATVDWSEKGNLLRMSIESLVRIGTDNLSHPLLAESWEPNDDLTQWTFHLRKGVKWSNGDDFGADDVIANFERWLDPAVGSSNQGRFSALTITEDDVTKAIPDAMVKIDDHTVQFNLRRPMLQFPESLGDYPALIAHRSLGETLASGGNWMTDPIGTGPWALQEIRVGEMAEFTKRDDYWGDEVYLDTVRYIDLGSDSSAHFQALASNQVDILYTLDINLIPQVEGMPNLQLFEKTTAITGLARMRVSEAPFDNKTLRQAIQAGLDRARILEVAYQGLGVPGEDHPVSPIHPEFTSLPLPPRDVEKAKELLAEAGYPDGIDITMQTVNDPGWESSIALAMREQLAECNINLNVEVLPGGTYWERWTTWPFSITQWTTRPLGVQVLGLAFRSGGDWNETDYNNPEFDELLDQAEGTVDVEERKEIVLKLEEMIQDDAISITPFWTKIYTGSTDKVQGFAYHFAREFHLEKVWLAA</sequence>
<dbReference type="SUPFAM" id="SSF53850">
    <property type="entry name" value="Periplasmic binding protein-like II"/>
    <property type="match status" value="1"/>
</dbReference>
<proteinExistence type="inferred from homology"/>
<evidence type="ECO:0000313" key="6">
    <source>
        <dbReference type="EMBL" id="MDF2096639.1"/>
    </source>
</evidence>
<evidence type="ECO:0000256" key="2">
    <source>
        <dbReference type="ARBA" id="ARBA00005695"/>
    </source>
</evidence>
<dbReference type="Proteomes" id="UP001215503">
    <property type="component" value="Unassembled WGS sequence"/>
</dbReference>
<dbReference type="Pfam" id="PF00496">
    <property type="entry name" value="SBP_bac_5"/>
    <property type="match status" value="1"/>
</dbReference>
<dbReference type="PANTHER" id="PTHR30290:SF9">
    <property type="entry name" value="OLIGOPEPTIDE-BINDING PROTEIN APPA"/>
    <property type="match status" value="1"/>
</dbReference>
<evidence type="ECO:0000256" key="3">
    <source>
        <dbReference type="ARBA" id="ARBA00022448"/>
    </source>
</evidence>
<name>A0ABT5YR03_9PROT</name>
<dbReference type="PANTHER" id="PTHR30290">
    <property type="entry name" value="PERIPLASMIC BINDING COMPONENT OF ABC TRANSPORTER"/>
    <property type="match status" value="1"/>
</dbReference>
<dbReference type="PIRSF" id="PIRSF002741">
    <property type="entry name" value="MppA"/>
    <property type="match status" value="1"/>
</dbReference>
<keyword evidence="3" id="KW-0813">Transport</keyword>
<keyword evidence="4" id="KW-0732">Signal</keyword>
<dbReference type="EMBL" id="JARHUD010000006">
    <property type="protein sequence ID" value="MDF2096639.1"/>
    <property type="molecule type" value="Genomic_DNA"/>
</dbReference>
<protein>
    <submittedName>
        <fullName evidence="6">ABC transporter substrate-binding protein</fullName>
    </submittedName>
</protein>
<evidence type="ECO:0000259" key="5">
    <source>
        <dbReference type="Pfam" id="PF00496"/>
    </source>
</evidence>
<gene>
    <name evidence="6" type="ORF">P2G67_11685</name>
</gene>
<organism evidence="6 7">
    <name type="scientific">Aquibaculum arenosum</name>
    <dbReference type="NCBI Taxonomy" id="3032591"/>
    <lineage>
        <taxon>Bacteria</taxon>
        <taxon>Pseudomonadati</taxon>
        <taxon>Pseudomonadota</taxon>
        <taxon>Alphaproteobacteria</taxon>
        <taxon>Rhodospirillales</taxon>
        <taxon>Rhodovibrionaceae</taxon>
        <taxon>Aquibaculum</taxon>
    </lineage>
</organism>
<dbReference type="InterPro" id="IPR000914">
    <property type="entry name" value="SBP_5_dom"/>
</dbReference>
<comment type="subcellular location">
    <subcellularLocation>
        <location evidence="1">Periplasm</location>
    </subcellularLocation>
</comment>
<evidence type="ECO:0000256" key="4">
    <source>
        <dbReference type="ARBA" id="ARBA00022729"/>
    </source>
</evidence>
<dbReference type="Gene3D" id="3.90.76.10">
    <property type="entry name" value="Dipeptide-binding Protein, Domain 1"/>
    <property type="match status" value="1"/>
</dbReference>
<keyword evidence="7" id="KW-1185">Reference proteome</keyword>
<dbReference type="InterPro" id="IPR039424">
    <property type="entry name" value="SBP_5"/>
</dbReference>
<dbReference type="RefSeq" id="WP_275823274.1">
    <property type="nucleotide sequence ID" value="NZ_JARHUD010000006.1"/>
</dbReference>
<comment type="similarity">
    <text evidence="2">Belongs to the bacterial solute-binding protein 5 family.</text>
</comment>
<accession>A0ABT5YR03</accession>
<reference evidence="6 7" key="1">
    <citation type="submission" date="2023-03" db="EMBL/GenBank/DDBJ databases">
        <title>Fodinicurvata sp. CAU 1616 isolated from sea sendiment.</title>
        <authorList>
            <person name="Kim W."/>
        </authorList>
    </citation>
    <scope>NUCLEOTIDE SEQUENCE [LARGE SCALE GENOMIC DNA]</scope>
    <source>
        <strain evidence="6 7">CAU 1616</strain>
    </source>
</reference>
<comment type="caution">
    <text evidence="6">The sequence shown here is derived from an EMBL/GenBank/DDBJ whole genome shotgun (WGS) entry which is preliminary data.</text>
</comment>